<evidence type="ECO:0000313" key="5">
    <source>
        <dbReference type="EMBL" id="MBB5295639.1"/>
    </source>
</evidence>
<reference evidence="5 8" key="2">
    <citation type="submission" date="2020-08" db="EMBL/GenBank/DDBJ databases">
        <title>Genomic Encyclopedia of Type Strains, Phase IV (KMG-IV): sequencing the most valuable type-strain genomes for metagenomic binning, comparative biology and taxonomic classification.</title>
        <authorList>
            <person name="Goeker M."/>
        </authorList>
    </citation>
    <scope>NUCLEOTIDE SEQUENCE [LARGE SCALE GENOMIC DNA]</scope>
    <source>
        <strain evidence="5 8">DSM 105434</strain>
    </source>
</reference>
<sequence length="149" mass="15345">MKLLLAPTVLGLLLLLGACAPAATSGGTASPASVQPAPSRFVPKTIRLDQEADGSIVDLRVGDTLELSLPGNPSTGYSWSLSLPLGPGLEQLGAAGFRPSSTGLGAGGAVVLRYRAAAPGQFPLSLTYSRPFEALPPNPQTFELFVFVR</sequence>
<reference evidence="6 7" key="1">
    <citation type="submission" date="2019-04" db="EMBL/GenBank/DDBJ databases">
        <title>Deinococcus metalilatus MA1002 mutant No.5.</title>
        <authorList>
            <person name="Park W."/>
            <person name="Park C."/>
        </authorList>
    </citation>
    <scope>NUCLEOTIDE SEQUENCE [LARGE SCALE GENOMIC DNA]</scope>
    <source>
        <strain evidence="6 7">MA1002-m5</strain>
    </source>
</reference>
<feature type="chain" id="PRO_5042461108" evidence="3">
    <location>
        <begin position="23"/>
        <end position="149"/>
    </location>
</feature>
<keyword evidence="1" id="KW-0646">Protease inhibitor</keyword>
<name>A0AAJ5JZS7_9DEIO</name>
<organism evidence="6 7">
    <name type="scientific">Deinococcus metallilatus</name>
    <dbReference type="NCBI Taxonomy" id="1211322"/>
    <lineage>
        <taxon>Bacteria</taxon>
        <taxon>Thermotogati</taxon>
        <taxon>Deinococcota</taxon>
        <taxon>Deinococci</taxon>
        <taxon>Deinococcales</taxon>
        <taxon>Deinococcaceae</taxon>
        <taxon>Deinococcus</taxon>
    </lineage>
</organism>
<dbReference type="Proteomes" id="UP000536909">
    <property type="component" value="Unassembled WGS sequence"/>
</dbReference>
<dbReference type="RefSeq" id="WP_138223716.1">
    <property type="nucleotide sequence ID" value="NZ_BSUI01000005.1"/>
</dbReference>
<keyword evidence="3" id="KW-0732">Signal</keyword>
<evidence type="ECO:0000259" key="4">
    <source>
        <dbReference type="Pfam" id="PF09394"/>
    </source>
</evidence>
<dbReference type="EMBL" id="VBRC01000001">
    <property type="protein sequence ID" value="TLK32290.1"/>
    <property type="molecule type" value="Genomic_DNA"/>
</dbReference>
<dbReference type="InterPro" id="IPR036331">
    <property type="entry name" value="Chagasin-like_sf"/>
</dbReference>
<evidence type="ECO:0000256" key="2">
    <source>
        <dbReference type="ARBA" id="ARBA00022704"/>
    </source>
</evidence>
<dbReference type="PANTHER" id="PTHR36530">
    <property type="entry name" value="INHIBITOR OF CYSTEINE PEPTIDASE"/>
    <property type="match status" value="1"/>
</dbReference>
<dbReference type="GO" id="GO:0004869">
    <property type="term" value="F:cysteine-type endopeptidase inhibitor activity"/>
    <property type="evidence" value="ECO:0007669"/>
    <property type="project" value="UniProtKB-KW"/>
</dbReference>
<proteinExistence type="predicted"/>
<dbReference type="AlphaFoldDB" id="A0AAJ5JZS7"/>
<dbReference type="SUPFAM" id="SSF141066">
    <property type="entry name" value="ICP-like"/>
    <property type="match status" value="1"/>
</dbReference>
<feature type="signal peptide" evidence="3">
    <location>
        <begin position="1"/>
        <end position="22"/>
    </location>
</feature>
<feature type="domain" description="Proteinase inhibitor I42 chagasin" evidence="4">
    <location>
        <begin position="59"/>
        <end position="144"/>
    </location>
</feature>
<dbReference type="Gene3D" id="2.60.40.2020">
    <property type="match status" value="1"/>
</dbReference>
<evidence type="ECO:0000256" key="1">
    <source>
        <dbReference type="ARBA" id="ARBA00022690"/>
    </source>
</evidence>
<dbReference type="InterPro" id="IPR052781">
    <property type="entry name" value="Cys_protease_inhibitor_I42"/>
</dbReference>
<dbReference type="Proteomes" id="UP000308000">
    <property type="component" value="Unassembled WGS sequence"/>
</dbReference>
<dbReference type="InterPro" id="IPR018990">
    <property type="entry name" value="Prot_inh_I42_chagasin"/>
</dbReference>
<dbReference type="PANTHER" id="PTHR36530:SF1">
    <property type="entry name" value="AMOEBIASIN-1"/>
    <property type="match status" value="1"/>
</dbReference>
<comment type="caution">
    <text evidence="6">The sequence shown here is derived from an EMBL/GenBank/DDBJ whole genome shotgun (WGS) entry which is preliminary data.</text>
</comment>
<evidence type="ECO:0000313" key="6">
    <source>
        <dbReference type="EMBL" id="TLK32290.1"/>
    </source>
</evidence>
<protein>
    <submittedName>
        <fullName evidence="5">Inhibitor of cysteine peptidase</fullName>
    </submittedName>
</protein>
<keyword evidence="2" id="KW-0789">Thiol protease inhibitor</keyword>
<dbReference type="PROSITE" id="PS51257">
    <property type="entry name" value="PROKAR_LIPOPROTEIN"/>
    <property type="match status" value="1"/>
</dbReference>
<evidence type="ECO:0000313" key="8">
    <source>
        <dbReference type="Proteomes" id="UP000536909"/>
    </source>
</evidence>
<accession>A0AAJ5JZS7</accession>
<dbReference type="EMBL" id="JACHFV010000008">
    <property type="protein sequence ID" value="MBB5295639.1"/>
    <property type="molecule type" value="Genomic_DNA"/>
</dbReference>
<gene>
    <name evidence="6" type="ORF">FCS05_02285</name>
    <name evidence="5" type="ORF">HNQ10_002478</name>
</gene>
<evidence type="ECO:0000313" key="7">
    <source>
        <dbReference type="Proteomes" id="UP000308000"/>
    </source>
</evidence>
<dbReference type="Pfam" id="PF09394">
    <property type="entry name" value="Inhibitor_I42"/>
    <property type="match status" value="1"/>
</dbReference>
<evidence type="ECO:0000256" key="3">
    <source>
        <dbReference type="SAM" id="SignalP"/>
    </source>
</evidence>
<keyword evidence="8" id="KW-1185">Reference proteome</keyword>